<evidence type="ECO:0000313" key="6">
    <source>
        <dbReference type="Proteomes" id="UP001054945"/>
    </source>
</evidence>
<dbReference type="InterPro" id="IPR005011">
    <property type="entry name" value="SNU66/SART1"/>
</dbReference>
<organism evidence="5 6">
    <name type="scientific">Caerostris extrusa</name>
    <name type="common">Bark spider</name>
    <name type="synonym">Caerostris bankana</name>
    <dbReference type="NCBI Taxonomy" id="172846"/>
    <lineage>
        <taxon>Eukaryota</taxon>
        <taxon>Metazoa</taxon>
        <taxon>Ecdysozoa</taxon>
        <taxon>Arthropoda</taxon>
        <taxon>Chelicerata</taxon>
        <taxon>Arachnida</taxon>
        <taxon>Araneae</taxon>
        <taxon>Araneomorphae</taxon>
        <taxon>Entelegynae</taxon>
        <taxon>Araneoidea</taxon>
        <taxon>Araneidae</taxon>
        <taxon>Caerostris</taxon>
    </lineage>
</organism>
<accession>A0AAV4X3W6</accession>
<reference evidence="5 6" key="1">
    <citation type="submission" date="2021-06" db="EMBL/GenBank/DDBJ databases">
        <title>Caerostris extrusa draft genome.</title>
        <authorList>
            <person name="Kono N."/>
            <person name="Arakawa K."/>
        </authorList>
    </citation>
    <scope>NUCLEOTIDE SEQUENCE [LARGE SCALE GENOMIC DNA]</scope>
</reference>
<comment type="subcellular location">
    <subcellularLocation>
        <location evidence="1">Nucleus</location>
    </subcellularLocation>
</comment>
<comment type="similarity">
    <text evidence="2">Belongs to the SNU66/SART1 family.</text>
</comment>
<dbReference type="Proteomes" id="UP001054945">
    <property type="component" value="Unassembled WGS sequence"/>
</dbReference>
<dbReference type="PANTHER" id="PTHR14152">
    <property type="entry name" value="SQUAMOUS CELL CARCINOMA ANTIGEN RECOGNISED BY CYTOTOXIC T LYMPHOCYTES"/>
    <property type="match status" value="1"/>
</dbReference>
<feature type="compositionally biased region" description="Basic and acidic residues" evidence="4">
    <location>
        <begin position="221"/>
        <end position="233"/>
    </location>
</feature>
<evidence type="ECO:0000256" key="4">
    <source>
        <dbReference type="SAM" id="MobiDB-lite"/>
    </source>
</evidence>
<gene>
    <name evidence="5" type="primary">Sart1</name>
    <name evidence="5" type="ORF">CEXT_4861</name>
</gene>
<keyword evidence="3" id="KW-0539">Nucleus</keyword>
<dbReference type="EMBL" id="BPLR01017276">
    <property type="protein sequence ID" value="GIY89965.1"/>
    <property type="molecule type" value="Genomic_DNA"/>
</dbReference>
<dbReference type="AlphaFoldDB" id="A0AAV4X3W6"/>
<dbReference type="GO" id="GO:0045292">
    <property type="term" value="P:mRNA cis splicing, via spliceosome"/>
    <property type="evidence" value="ECO:0007669"/>
    <property type="project" value="TreeGrafter"/>
</dbReference>
<sequence>MKLKQQSVMTLEMPEMKIANEYYTPADMVQFKKPKKKRLKKSSILKADDLAKNAADNHRDFGSRRRNRVREVDSEDNMEIDTKVGIPLIPEETSLPVDLSNVKIEEENTEKELHSALSKAKKLKERKIMASAPEKVIEILNSVDGSMSNSQKSSKAAVNIELNSVAEFCRTLGEIPTYGMSGNREEEADDMMEFEQELLEERQKQDLESQNQGAWNEVDVEERPAEISMRENEPILEEEPDISSGVCGALKVATKKRLFR</sequence>
<feature type="region of interest" description="Disordered" evidence="4">
    <location>
        <begin position="56"/>
        <end position="76"/>
    </location>
</feature>
<comment type="caution">
    <text evidence="5">The sequence shown here is derived from an EMBL/GenBank/DDBJ whole genome shotgun (WGS) entry which is preliminary data.</text>
</comment>
<proteinExistence type="inferred from homology"/>
<dbReference type="GO" id="GO:0046540">
    <property type="term" value="C:U4/U6 x U5 tri-snRNP complex"/>
    <property type="evidence" value="ECO:0007669"/>
    <property type="project" value="TreeGrafter"/>
</dbReference>
<dbReference type="Pfam" id="PF03343">
    <property type="entry name" value="SART-1"/>
    <property type="match status" value="1"/>
</dbReference>
<evidence type="ECO:0000256" key="3">
    <source>
        <dbReference type="ARBA" id="ARBA00023242"/>
    </source>
</evidence>
<dbReference type="PANTHER" id="PTHR14152:SF5">
    <property type="entry name" value="U4_U6.U5 TRI-SNRNP-ASSOCIATED PROTEIN 1"/>
    <property type="match status" value="1"/>
</dbReference>
<protein>
    <submittedName>
        <fullName evidence="5">Uncharacterized protein</fullName>
    </submittedName>
</protein>
<keyword evidence="6" id="KW-1185">Reference proteome</keyword>
<feature type="region of interest" description="Disordered" evidence="4">
    <location>
        <begin position="202"/>
        <end position="233"/>
    </location>
</feature>
<dbReference type="GO" id="GO:0000481">
    <property type="term" value="P:maturation of 5S rRNA"/>
    <property type="evidence" value="ECO:0007669"/>
    <property type="project" value="TreeGrafter"/>
</dbReference>
<name>A0AAV4X3W6_CAEEX</name>
<evidence type="ECO:0000256" key="1">
    <source>
        <dbReference type="ARBA" id="ARBA00004123"/>
    </source>
</evidence>
<evidence type="ECO:0000313" key="5">
    <source>
        <dbReference type="EMBL" id="GIY89965.1"/>
    </source>
</evidence>
<evidence type="ECO:0000256" key="2">
    <source>
        <dbReference type="ARBA" id="ARBA00006076"/>
    </source>
</evidence>